<evidence type="ECO:0000256" key="1">
    <source>
        <dbReference type="SAM" id="MobiDB-lite"/>
    </source>
</evidence>
<keyword evidence="3" id="KW-1185">Reference proteome</keyword>
<comment type="caution">
    <text evidence="2">The sequence shown here is derived from an EMBL/GenBank/DDBJ whole genome shotgun (WGS) entry which is preliminary data.</text>
</comment>
<gene>
    <name evidence="2" type="ORF">NDU88_000760</name>
</gene>
<dbReference type="EMBL" id="JANPWB010000004">
    <property type="protein sequence ID" value="KAJ1191444.1"/>
    <property type="molecule type" value="Genomic_DNA"/>
</dbReference>
<name>A0AAV7USQ3_PLEWA</name>
<dbReference type="AlphaFoldDB" id="A0AAV7USQ3"/>
<evidence type="ECO:0000313" key="3">
    <source>
        <dbReference type="Proteomes" id="UP001066276"/>
    </source>
</evidence>
<dbReference type="Proteomes" id="UP001066276">
    <property type="component" value="Chromosome 2_2"/>
</dbReference>
<proteinExistence type="predicted"/>
<feature type="compositionally biased region" description="Basic and acidic residues" evidence="1">
    <location>
        <begin position="65"/>
        <end position="83"/>
    </location>
</feature>
<protein>
    <submittedName>
        <fullName evidence="2">Uncharacterized protein</fullName>
    </submittedName>
</protein>
<feature type="region of interest" description="Disordered" evidence="1">
    <location>
        <begin position="49"/>
        <end position="185"/>
    </location>
</feature>
<sequence length="185" mass="19962">MFVCRQQGEEPGTTRRILQQALYSGPHLLQSPRAQKALIIIRARMLPPGARAPEIPEGIPSRGSGEAHEADAPSRSTHREPISKRRGGWGEPRPETSADQAPLRVFRAPVPFPLDRGRPQRPSPPRTPKESARAGDSWRQAPQRTSSPRAPAAAKTGSRSLAGVSGGESQGSAPFTATRRISYVA</sequence>
<organism evidence="2 3">
    <name type="scientific">Pleurodeles waltl</name>
    <name type="common">Iberian ribbed newt</name>
    <dbReference type="NCBI Taxonomy" id="8319"/>
    <lineage>
        <taxon>Eukaryota</taxon>
        <taxon>Metazoa</taxon>
        <taxon>Chordata</taxon>
        <taxon>Craniata</taxon>
        <taxon>Vertebrata</taxon>
        <taxon>Euteleostomi</taxon>
        <taxon>Amphibia</taxon>
        <taxon>Batrachia</taxon>
        <taxon>Caudata</taxon>
        <taxon>Salamandroidea</taxon>
        <taxon>Salamandridae</taxon>
        <taxon>Pleurodelinae</taxon>
        <taxon>Pleurodeles</taxon>
    </lineage>
</organism>
<evidence type="ECO:0000313" key="2">
    <source>
        <dbReference type="EMBL" id="KAJ1191444.1"/>
    </source>
</evidence>
<reference evidence="2" key="1">
    <citation type="journal article" date="2022" name="bioRxiv">
        <title>Sequencing and chromosome-scale assembly of the giantPleurodeles waltlgenome.</title>
        <authorList>
            <person name="Brown T."/>
            <person name="Elewa A."/>
            <person name="Iarovenko S."/>
            <person name="Subramanian E."/>
            <person name="Araus A.J."/>
            <person name="Petzold A."/>
            <person name="Susuki M."/>
            <person name="Suzuki K.-i.T."/>
            <person name="Hayashi T."/>
            <person name="Toyoda A."/>
            <person name="Oliveira C."/>
            <person name="Osipova E."/>
            <person name="Leigh N.D."/>
            <person name="Simon A."/>
            <person name="Yun M.H."/>
        </authorList>
    </citation>
    <scope>NUCLEOTIDE SEQUENCE</scope>
    <source>
        <strain evidence="2">20211129_DDA</strain>
        <tissue evidence="2">Liver</tissue>
    </source>
</reference>
<accession>A0AAV7USQ3</accession>